<evidence type="ECO:0000313" key="6">
    <source>
        <dbReference type="EMBL" id="AZS85291.1"/>
    </source>
</evidence>
<dbReference type="InterPro" id="IPR036388">
    <property type="entry name" value="WH-like_DNA-bd_sf"/>
</dbReference>
<evidence type="ECO:0000259" key="5">
    <source>
        <dbReference type="Pfam" id="PF13404"/>
    </source>
</evidence>
<dbReference type="PRINTS" id="PR00033">
    <property type="entry name" value="HTHASNC"/>
</dbReference>
<organism evidence="6 8">
    <name type="scientific">Streptomyces griseoviridis</name>
    <dbReference type="NCBI Taxonomy" id="45398"/>
    <lineage>
        <taxon>Bacteria</taxon>
        <taxon>Bacillati</taxon>
        <taxon>Actinomycetota</taxon>
        <taxon>Actinomycetes</taxon>
        <taxon>Kitasatosporales</taxon>
        <taxon>Streptomycetaceae</taxon>
        <taxon>Streptomyces</taxon>
    </lineage>
</organism>
<sequence>MLNDSDATEVLSGLDQRIVAALQISPRAGVAEVGRILGEHERSVSRHLQRLLDTGAVRCTAEYDRLRCGLGPTVRLRLKAPTSCLKSIVQELANRPDVLNVAAVGGAVGHLWCELLLESHRLLYSLTTDGIPGLPEIDVRSSHVTLRPFLTEAEWHAPVLTEEEEKRLRASLVKPLPDSAHRYELTPTDLRVADALMKNGRISLTDLGSGLGVSTATAGRRVTALLERRVLHLRTVVDPALLGRPVQARVRLKVHPAGLEEVGSALAASPAVRSCVAVTGRHNLLADVCVEHETSLYSFVVDTLGALPHILAYDTDIIRRLPPDGPAPRTAPR</sequence>
<dbReference type="PANTHER" id="PTHR30154:SF34">
    <property type="entry name" value="TRANSCRIPTIONAL REGULATOR AZLB"/>
    <property type="match status" value="1"/>
</dbReference>
<keyword evidence="3" id="KW-0804">Transcription</keyword>
<feature type="domain" description="Transcription regulator AsnC/Lrp ligand binding" evidence="4">
    <location>
        <begin position="250"/>
        <end position="317"/>
    </location>
</feature>
<keyword evidence="1" id="KW-0805">Transcription regulation</keyword>
<protein>
    <submittedName>
        <fullName evidence="6">Lrp/AsnC family transcriptional regulator</fullName>
    </submittedName>
</protein>
<dbReference type="RefSeq" id="WP_127178167.1">
    <property type="nucleotide sequence ID" value="NZ_CP029078.1"/>
</dbReference>
<dbReference type="InterPro" id="IPR011008">
    <property type="entry name" value="Dimeric_a/b-barrel"/>
</dbReference>
<dbReference type="Gene3D" id="1.10.10.10">
    <property type="entry name" value="Winged helix-like DNA-binding domain superfamily/Winged helix DNA-binding domain"/>
    <property type="match status" value="2"/>
</dbReference>
<keyword evidence="2" id="KW-0238">DNA-binding</keyword>
<gene>
    <name evidence="7" type="ORF">DDJ31_25270</name>
    <name evidence="6" type="ORF">ELQ87_14030</name>
</gene>
<dbReference type="SUPFAM" id="SSF46785">
    <property type="entry name" value="Winged helix' DNA-binding domain"/>
    <property type="match status" value="2"/>
</dbReference>
<dbReference type="InterPro" id="IPR019888">
    <property type="entry name" value="Tscrpt_reg_AsnC-like"/>
</dbReference>
<dbReference type="KEGG" id="sgd:ELQ87_14030"/>
<evidence type="ECO:0000256" key="1">
    <source>
        <dbReference type="ARBA" id="ARBA00023015"/>
    </source>
</evidence>
<dbReference type="InterPro" id="IPR036390">
    <property type="entry name" value="WH_DNA-bd_sf"/>
</dbReference>
<evidence type="ECO:0000256" key="3">
    <source>
        <dbReference type="ARBA" id="ARBA00023163"/>
    </source>
</evidence>
<dbReference type="OrthoDB" id="4050641at2"/>
<dbReference type="SMART" id="SM00344">
    <property type="entry name" value="HTH_ASNC"/>
    <property type="match status" value="1"/>
</dbReference>
<dbReference type="SUPFAM" id="SSF54909">
    <property type="entry name" value="Dimeric alpha+beta barrel"/>
    <property type="match status" value="1"/>
</dbReference>
<dbReference type="EMBL" id="CP034687">
    <property type="protein sequence ID" value="AZS85291.1"/>
    <property type="molecule type" value="Genomic_DNA"/>
</dbReference>
<dbReference type="Pfam" id="PF01037">
    <property type="entry name" value="AsnC_trans_reg"/>
    <property type="match status" value="1"/>
</dbReference>
<accession>A0A3S9ZBV9</accession>
<dbReference type="Pfam" id="PF13404">
    <property type="entry name" value="HTH_AsnC-type"/>
    <property type="match status" value="1"/>
</dbReference>
<dbReference type="InterPro" id="IPR000485">
    <property type="entry name" value="AsnC-type_HTH_dom"/>
</dbReference>
<proteinExistence type="predicted"/>
<dbReference type="GO" id="GO:0043565">
    <property type="term" value="F:sequence-specific DNA binding"/>
    <property type="evidence" value="ECO:0007669"/>
    <property type="project" value="InterPro"/>
</dbReference>
<evidence type="ECO:0000313" key="8">
    <source>
        <dbReference type="Proteomes" id="UP000271291"/>
    </source>
</evidence>
<name>A0A3S9ZBV9_STRGD</name>
<evidence type="ECO:0000259" key="4">
    <source>
        <dbReference type="Pfam" id="PF01037"/>
    </source>
</evidence>
<dbReference type="GO" id="GO:0043200">
    <property type="term" value="P:response to amino acid"/>
    <property type="evidence" value="ECO:0007669"/>
    <property type="project" value="TreeGrafter"/>
</dbReference>
<dbReference type="GO" id="GO:0005829">
    <property type="term" value="C:cytosol"/>
    <property type="evidence" value="ECO:0007669"/>
    <property type="project" value="TreeGrafter"/>
</dbReference>
<dbReference type="PANTHER" id="PTHR30154">
    <property type="entry name" value="LEUCINE-RESPONSIVE REGULATORY PROTEIN"/>
    <property type="match status" value="1"/>
</dbReference>
<dbReference type="InterPro" id="IPR019887">
    <property type="entry name" value="Tscrpt_reg_AsnC/Lrp_C"/>
</dbReference>
<feature type="domain" description="HTH asnC-type" evidence="5">
    <location>
        <begin position="186"/>
        <end position="225"/>
    </location>
</feature>
<dbReference type="Proteomes" id="UP000501753">
    <property type="component" value="Chromosome"/>
</dbReference>
<dbReference type="AlphaFoldDB" id="A0A3S9ZBV9"/>
<dbReference type="EMBL" id="CP029078">
    <property type="protein sequence ID" value="QCN87856.1"/>
    <property type="molecule type" value="Genomic_DNA"/>
</dbReference>
<dbReference type="Gene3D" id="3.30.70.920">
    <property type="match status" value="1"/>
</dbReference>
<dbReference type="Proteomes" id="UP000271291">
    <property type="component" value="Chromosome"/>
</dbReference>
<reference evidence="7 9" key="1">
    <citation type="submission" date="2018-04" db="EMBL/GenBank/DDBJ databases">
        <title>Complete genome sequences of Streptomyces griseoviridis K61 and characterization of antagonistic properties of biological control agents.</title>
        <authorList>
            <person name="Mariita R.M."/>
            <person name="Sello J.K."/>
        </authorList>
    </citation>
    <scope>NUCLEOTIDE SEQUENCE [LARGE SCALE GENOMIC DNA]</scope>
    <source>
        <strain evidence="7 9">K61</strain>
    </source>
</reference>
<evidence type="ECO:0000313" key="9">
    <source>
        <dbReference type="Proteomes" id="UP000501753"/>
    </source>
</evidence>
<evidence type="ECO:0000256" key="2">
    <source>
        <dbReference type="ARBA" id="ARBA00023125"/>
    </source>
</evidence>
<keyword evidence="9" id="KW-1185">Reference proteome</keyword>
<reference evidence="6 8" key="2">
    <citation type="submission" date="2018-12" db="EMBL/GenBank/DDBJ databases">
        <title>Streptomyces griseoviridis F1-27 complete genome.</title>
        <authorList>
            <person name="Mariita R.M."/>
            <person name="Sello J.K."/>
        </authorList>
    </citation>
    <scope>NUCLEOTIDE SEQUENCE [LARGE SCALE GENOMIC DNA]</scope>
    <source>
        <strain evidence="6 8">F1-27</strain>
    </source>
</reference>
<evidence type="ECO:0000313" key="7">
    <source>
        <dbReference type="EMBL" id="QCN87856.1"/>
    </source>
</evidence>